<dbReference type="EMBL" id="CP102290">
    <property type="protein sequence ID" value="UWP57931.1"/>
    <property type="molecule type" value="Genomic_DNA"/>
</dbReference>
<keyword evidence="5" id="KW-1185">Reference proteome</keyword>
<dbReference type="SMART" id="SM00822">
    <property type="entry name" value="PKS_KR"/>
    <property type="match status" value="1"/>
</dbReference>
<name>A0ABY5VBM5_9FIRM</name>
<reference evidence="4" key="1">
    <citation type="journal article" date="2022" name="Cell">
        <title>Design, construction, and in vivo augmentation of a complex gut microbiome.</title>
        <authorList>
            <person name="Cheng A.G."/>
            <person name="Ho P.Y."/>
            <person name="Aranda-Diaz A."/>
            <person name="Jain S."/>
            <person name="Yu F.B."/>
            <person name="Meng X."/>
            <person name="Wang M."/>
            <person name="Iakiviak M."/>
            <person name="Nagashima K."/>
            <person name="Zhao A."/>
            <person name="Murugkar P."/>
            <person name="Patil A."/>
            <person name="Atabakhsh K."/>
            <person name="Weakley A."/>
            <person name="Yan J."/>
            <person name="Brumbaugh A.R."/>
            <person name="Higginbottom S."/>
            <person name="Dimas A."/>
            <person name="Shiver A.L."/>
            <person name="Deutschbauer A."/>
            <person name="Neff N."/>
            <person name="Sonnenburg J.L."/>
            <person name="Huang K.C."/>
            <person name="Fischbach M.A."/>
        </authorList>
    </citation>
    <scope>NUCLEOTIDE SEQUENCE</scope>
    <source>
        <strain evidence="4">DSM 19829</strain>
    </source>
</reference>
<gene>
    <name evidence="4" type="ORF">NQ502_11020</name>
</gene>
<sequence>MKENKRIALVTGAGGGIGRAVAAELAAGGDHVIVVCRSERGAGNTLRLIASAGGTGEFIGCDVGDIRQVDAMMEKITKVYGRLDVLINNAGISNTHTMDEIEEDEWDQMMDINLKGPFLLCRHAFRLMKGRAYGRIVNISSIAGERGALYSGIHYAASKGGLLAMTKSFALRGAGYGITVNAVSPGTVDTPMAREEGIPTDHIPLGRAASPEEVAHAVCFLACDRASYLTGVTLDVNGGQLMR</sequence>
<dbReference type="PANTHER" id="PTHR42760:SF133">
    <property type="entry name" value="3-OXOACYL-[ACYL-CARRIER-PROTEIN] REDUCTASE"/>
    <property type="match status" value="1"/>
</dbReference>
<dbReference type="RefSeq" id="WP_028528432.1">
    <property type="nucleotide sequence ID" value="NZ_CABLBR010000011.1"/>
</dbReference>
<dbReference type="InterPro" id="IPR036291">
    <property type="entry name" value="NAD(P)-bd_dom_sf"/>
</dbReference>
<dbReference type="SUPFAM" id="SSF51735">
    <property type="entry name" value="NAD(P)-binding Rossmann-fold domains"/>
    <property type="match status" value="1"/>
</dbReference>
<comment type="similarity">
    <text evidence="1">Belongs to the short-chain dehydrogenases/reductases (SDR) family.</text>
</comment>
<evidence type="ECO:0000256" key="2">
    <source>
        <dbReference type="ARBA" id="ARBA00023002"/>
    </source>
</evidence>
<organism evidence="4 5">
    <name type="scientific">Ruminococcus gauvreauii</name>
    <dbReference type="NCBI Taxonomy" id="438033"/>
    <lineage>
        <taxon>Bacteria</taxon>
        <taxon>Bacillati</taxon>
        <taxon>Bacillota</taxon>
        <taxon>Clostridia</taxon>
        <taxon>Eubacteriales</taxon>
        <taxon>Oscillospiraceae</taxon>
        <taxon>Ruminococcus</taxon>
    </lineage>
</organism>
<feature type="domain" description="Ketoreductase" evidence="3">
    <location>
        <begin position="6"/>
        <end position="186"/>
    </location>
</feature>
<dbReference type="PANTHER" id="PTHR42760">
    <property type="entry name" value="SHORT-CHAIN DEHYDROGENASES/REDUCTASES FAMILY MEMBER"/>
    <property type="match status" value="1"/>
</dbReference>
<dbReference type="Pfam" id="PF13561">
    <property type="entry name" value="adh_short_C2"/>
    <property type="match status" value="1"/>
</dbReference>
<dbReference type="Proteomes" id="UP001060164">
    <property type="component" value="Chromosome"/>
</dbReference>
<protein>
    <submittedName>
        <fullName evidence="4">SDR family oxidoreductase</fullName>
    </submittedName>
</protein>
<proteinExistence type="inferred from homology"/>
<dbReference type="InterPro" id="IPR002347">
    <property type="entry name" value="SDR_fam"/>
</dbReference>
<dbReference type="PRINTS" id="PR00080">
    <property type="entry name" value="SDRFAMILY"/>
</dbReference>
<keyword evidence="2" id="KW-0560">Oxidoreductase</keyword>
<dbReference type="InterPro" id="IPR057326">
    <property type="entry name" value="KR_dom"/>
</dbReference>
<dbReference type="PROSITE" id="PS00061">
    <property type="entry name" value="ADH_SHORT"/>
    <property type="match status" value="1"/>
</dbReference>
<accession>A0ABY5VBM5</accession>
<dbReference type="Gene3D" id="3.40.50.720">
    <property type="entry name" value="NAD(P)-binding Rossmann-like Domain"/>
    <property type="match status" value="1"/>
</dbReference>
<dbReference type="NCBIfam" id="NF009466">
    <property type="entry name" value="PRK12826.1-2"/>
    <property type="match status" value="1"/>
</dbReference>
<evidence type="ECO:0000256" key="1">
    <source>
        <dbReference type="ARBA" id="ARBA00006484"/>
    </source>
</evidence>
<dbReference type="InterPro" id="IPR020904">
    <property type="entry name" value="Sc_DH/Rdtase_CS"/>
</dbReference>
<evidence type="ECO:0000313" key="5">
    <source>
        <dbReference type="Proteomes" id="UP001060164"/>
    </source>
</evidence>
<evidence type="ECO:0000313" key="4">
    <source>
        <dbReference type="EMBL" id="UWP57931.1"/>
    </source>
</evidence>
<dbReference type="PRINTS" id="PR00081">
    <property type="entry name" value="GDHRDH"/>
</dbReference>
<evidence type="ECO:0000259" key="3">
    <source>
        <dbReference type="SMART" id="SM00822"/>
    </source>
</evidence>
<dbReference type="CDD" id="cd05233">
    <property type="entry name" value="SDR_c"/>
    <property type="match status" value="1"/>
</dbReference>